<evidence type="ECO:0000256" key="1">
    <source>
        <dbReference type="ARBA" id="ARBA00002121"/>
    </source>
</evidence>
<dbReference type="PANTHER" id="PTHR22749:SF6">
    <property type="entry name" value="RIBOFLAVIN KINASE"/>
    <property type="match status" value="1"/>
</dbReference>
<dbReference type="InterPro" id="IPR015864">
    <property type="entry name" value="FAD_synthase"/>
</dbReference>
<keyword evidence="18" id="KW-1185">Reference proteome</keyword>
<reference evidence="17" key="2">
    <citation type="journal article" date="2023" name="ISME Commun">
        <title>Characterization of a bloom-associated alphaproteobacterial lineage, 'Candidatus Phycosocius': insights into freshwater algal-bacterial interactions.</title>
        <authorList>
            <person name="Tanabe Y."/>
            <person name="Yamaguchi H."/>
            <person name="Yoshida M."/>
            <person name="Kai A."/>
            <person name="Okazaki Y."/>
        </authorList>
    </citation>
    <scope>NUCLEOTIDE SEQUENCE</scope>
    <source>
        <strain evidence="17">BOTRYCO-1</strain>
    </source>
</reference>
<dbReference type="SMART" id="SM00904">
    <property type="entry name" value="Flavokinase"/>
    <property type="match status" value="1"/>
</dbReference>
<dbReference type="SUPFAM" id="SSF52374">
    <property type="entry name" value="Nucleotidylyl transferase"/>
    <property type="match status" value="1"/>
</dbReference>
<evidence type="ECO:0000259" key="16">
    <source>
        <dbReference type="SMART" id="SM00904"/>
    </source>
</evidence>
<comment type="caution">
    <text evidence="17">The sequence shown here is derived from an EMBL/GenBank/DDBJ whole genome shotgun (WGS) entry which is preliminary data.</text>
</comment>
<evidence type="ECO:0000256" key="5">
    <source>
        <dbReference type="ARBA" id="ARBA00022643"/>
    </source>
</evidence>
<keyword evidence="4 15" id="KW-0285">Flavoprotein</keyword>
<dbReference type="Pfam" id="PF06574">
    <property type="entry name" value="FAD_syn"/>
    <property type="match status" value="1"/>
</dbReference>
<dbReference type="EMBL" id="BPFZ01000017">
    <property type="protein sequence ID" value="GIU68025.1"/>
    <property type="molecule type" value="Genomic_DNA"/>
</dbReference>
<keyword evidence="6 15" id="KW-0808">Transferase</keyword>
<evidence type="ECO:0000256" key="15">
    <source>
        <dbReference type="PIRNR" id="PIRNR004491"/>
    </source>
</evidence>
<dbReference type="EC" id="2.7.1.26" evidence="15"/>
<keyword evidence="10 15" id="KW-0274">FAD</keyword>
<comment type="similarity">
    <text evidence="15">Belongs to the ribF family.</text>
</comment>
<evidence type="ECO:0000256" key="6">
    <source>
        <dbReference type="ARBA" id="ARBA00022679"/>
    </source>
</evidence>
<accession>A0ABQ4PY72</accession>
<dbReference type="InterPro" id="IPR023465">
    <property type="entry name" value="Riboflavin_kinase_dom_sf"/>
</dbReference>
<evidence type="ECO:0000256" key="11">
    <source>
        <dbReference type="ARBA" id="ARBA00022840"/>
    </source>
</evidence>
<evidence type="ECO:0000256" key="12">
    <source>
        <dbReference type="ARBA" id="ARBA00023268"/>
    </source>
</evidence>
<comment type="function">
    <text evidence="1">Catalyzes the phosphorylation of riboflavin to FMN followed by the adenylation of FMN to FAD.</text>
</comment>
<dbReference type="Gene3D" id="3.40.50.620">
    <property type="entry name" value="HUPs"/>
    <property type="match status" value="1"/>
</dbReference>
<feature type="domain" description="Riboflavin kinase" evidence="16">
    <location>
        <begin position="183"/>
        <end position="308"/>
    </location>
</feature>
<organism evidence="17 18">
    <name type="scientific">Candidatus Phycosocius spiralis</name>
    <dbReference type="NCBI Taxonomy" id="2815099"/>
    <lineage>
        <taxon>Bacteria</taxon>
        <taxon>Pseudomonadati</taxon>
        <taxon>Pseudomonadota</taxon>
        <taxon>Alphaproteobacteria</taxon>
        <taxon>Caulobacterales</taxon>
        <taxon>Caulobacterales incertae sedis</taxon>
        <taxon>Candidatus Phycosocius</taxon>
    </lineage>
</organism>
<dbReference type="EC" id="2.7.7.2" evidence="15"/>
<dbReference type="InterPro" id="IPR014729">
    <property type="entry name" value="Rossmann-like_a/b/a_fold"/>
</dbReference>
<dbReference type="PANTHER" id="PTHR22749">
    <property type="entry name" value="RIBOFLAVIN KINASE/FMN ADENYLYLTRANSFERASE"/>
    <property type="match status" value="1"/>
</dbReference>
<proteinExistence type="inferred from homology"/>
<comment type="catalytic activity">
    <reaction evidence="13 15">
        <text>riboflavin + ATP = FMN + ADP + H(+)</text>
        <dbReference type="Rhea" id="RHEA:14357"/>
        <dbReference type="ChEBI" id="CHEBI:15378"/>
        <dbReference type="ChEBI" id="CHEBI:30616"/>
        <dbReference type="ChEBI" id="CHEBI:57986"/>
        <dbReference type="ChEBI" id="CHEBI:58210"/>
        <dbReference type="ChEBI" id="CHEBI:456216"/>
        <dbReference type="EC" id="2.7.1.26"/>
    </reaction>
</comment>
<dbReference type="Pfam" id="PF01687">
    <property type="entry name" value="Flavokinase"/>
    <property type="match status" value="1"/>
</dbReference>
<keyword evidence="9 15" id="KW-0418">Kinase</keyword>
<evidence type="ECO:0000256" key="14">
    <source>
        <dbReference type="ARBA" id="ARBA00049494"/>
    </source>
</evidence>
<dbReference type="InterPro" id="IPR023468">
    <property type="entry name" value="Riboflavin_kinase"/>
</dbReference>
<comment type="pathway">
    <text evidence="2 15">Cofactor biosynthesis; FAD biosynthesis; FAD from FMN: step 1/1.</text>
</comment>
<keyword evidence="12" id="KW-0511">Multifunctional enzyme</keyword>
<sequence>MHIFETWSDIPDAAKGTSLALGAFDGLHLGHVAVLRAAQAAYPEAQLAIGAFEPPPKCYFAAKASPTLRLHTPRLRACRAAELGAQIMFTIPFDALMAAMSAEDFIKNVLADGLHPRHVAVGHDFRFGHDRCGDGAMLTQMGNQLGFGVTILEPVLDQNGLRYSSTRVRESIKTGNLALATTLLGQEWRVEGLVIHGEKRGRTIGFPTANFHLESQLAPRFGVYAVRARIMGRGEWYGGVANFGRTPTTGLREPLFEVHIFDFDGDLYGKCLEVGLHAFLRPELTFTSFDNLVTQIRRDAQEAAEILSKVT</sequence>
<comment type="pathway">
    <text evidence="3 15">Cofactor biosynthesis; FMN biosynthesis; FMN from riboflavin (ATP route): step 1/1.</text>
</comment>
<dbReference type="CDD" id="cd02064">
    <property type="entry name" value="FAD_synthetase_N"/>
    <property type="match status" value="1"/>
</dbReference>
<evidence type="ECO:0000256" key="13">
    <source>
        <dbReference type="ARBA" id="ARBA00047880"/>
    </source>
</evidence>
<dbReference type="NCBIfam" id="TIGR00083">
    <property type="entry name" value="ribF"/>
    <property type="match status" value="1"/>
</dbReference>
<keyword evidence="5 15" id="KW-0288">FMN</keyword>
<dbReference type="InterPro" id="IPR015865">
    <property type="entry name" value="Riboflavin_kinase_bac/euk"/>
</dbReference>
<gene>
    <name evidence="17" type="ORF">PsB1_2179</name>
</gene>
<evidence type="ECO:0000256" key="7">
    <source>
        <dbReference type="ARBA" id="ARBA00022695"/>
    </source>
</evidence>
<comment type="catalytic activity">
    <reaction evidence="14 15">
        <text>FMN + ATP + H(+) = FAD + diphosphate</text>
        <dbReference type="Rhea" id="RHEA:17237"/>
        <dbReference type="ChEBI" id="CHEBI:15378"/>
        <dbReference type="ChEBI" id="CHEBI:30616"/>
        <dbReference type="ChEBI" id="CHEBI:33019"/>
        <dbReference type="ChEBI" id="CHEBI:57692"/>
        <dbReference type="ChEBI" id="CHEBI:58210"/>
        <dbReference type="EC" id="2.7.7.2"/>
    </reaction>
</comment>
<dbReference type="RefSeq" id="WP_284361521.1">
    <property type="nucleotide sequence ID" value="NZ_BPFZ01000017.1"/>
</dbReference>
<dbReference type="Proteomes" id="UP001161064">
    <property type="component" value="Unassembled WGS sequence"/>
</dbReference>
<keyword evidence="8 15" id="KW-0547">Nucleotide-binding</keyword>
<dbReference type="InterPro" id="IPR002606">
    <property type="entry name" value="Riboflavin_kinase_bac"/>
</dbReference>
<dbReference type="SUPFAM" id="SSF82114">
    <property type="entry name" value="Riboflavin kinase-like"/>
    <property type="match status" value="1"/>
</dbReference>
<evidence type="ECO:0000256" key="4">
    <source>
        <dbReference type="ARBA" id="ARBA00022630"/>
    </source>
</evidence>
<evidence type="ECO:0000256" key="2">
    <source>
        <dbReference type="ARBA" id="ARBA00004726"/>
    </source>
</evidence>
<keyword evidence="11 15" id="KW-0067">ATP-binding</keyword>
<dbReference type="Gene3D" id="2.40.30.30">
    <property type="entry name" value="Riboflavin kinase-like"/>
    <property type="match status" value="1"/>
</dbReference>
<protein>
    <recommendedName>
        <fullName evidence="15">Riboflavin biosynthesis protein</fullName>
    </recommendedName>
    <domain>
        <recommendedName>
            <fullName evidence="15">Riboflavin kinase</fullName>
            <ecNumber evidence="15">2.7.1.26</ecNumber>
        </recommendedName>
        <alternativeName>
            <fullName evidence="15">Flavokinase</fullName>
        </alternativeName>
    </domain>
    <domain>
        <recommendedName>
            <fullName evidence="15">FMN adenylyltransferase</fullName>
            <ecNumber evidence="15">2.7.7.2</ecNumber>
        </recommendedName>
        <alternativeName>
            <fullName evidence="15">FAD pyrophosphorylase</fullName>
        </alternativeName>
        <alternativeName>
            <fullName evidence="15">FAD synthase</fullName>
        </alternativeName>
    </domain>
</protein>
<name>A0ABQ4PY72_9PROT</name>
<evidence type="ECO:0000256" key="10">
    <source>
        <dbReference type="ARBA" id="ARBA00022827"/>
    </source>
</evidence>
<evidence type="ECO:0000313" key="18">
    <source>
        <dbReference type="Proteomes" id="UP001161064"/>
    </source>
</evidence>
<evidence type="ECO:0000256" key="8">
    <source>
        <dbReference type="ARBA" id="ARBA00022741"/>
    </source>
</evidence>
<evidence type="ECO:0000256" key="3">
    <source>
        <dbReference type="ARBA" id="ARBA00005201"/>
    </source>
</evidence>
<reference evidence="17" key="1">
    <citation type="submission" date="2021-05" db="EMBL/GenBank/DDBJ databases">
        <authorList>
            <person name="Tanabe Y."/>
        </authorList>
    </citation>
    <scope>NUCLEOTIDE SEQUENCE</scope>
    <source>
        <strain evidence="17">BOTRYCO-1</strain>
    </source>
</reference>
<evidence type="ECO:0000256" key="9">
    <source>
        <dbReference type="ARBA" id="ARBA00022777"/>
    </source>
</evidence>
<keyword evidence="7 15" id="KW-0548">Nucleotidyltransferase</keyword>
<dbReference type="PIRSF" id="PIRSF004491">
    <property type="entry name" value="FAD_Synth"/>
    <property type="match status" value="1"/>
</dbReference>
<evidence type="ECO:0000313" key="17">
    <source>
        <dbReference type="EMBL" id="GIU68025.1"/>
    </source>
</evidence>